<dbReference type="Proteomes" id="UP001501682">
    <property type="component" value="Unassembled WGS sequence"/>
</dbReference>
<evidence type="ECO:0008006" key="4">
    <source>
        <dbReference type="Google" id="ProtNLM"/>
    </source>
</evidence>
<keyword evidence="3" id="KW-1185">Reference proteome</keyword>
<evidence type="ECO:0000313" key="3">
    <source>
        <dbReference type="Proteomes" id="UP001501682"/>
    </source>
</evidence>
<name>A0ABP8D080_9FLAO</name>
<comment type="caution">
    <text evidence="2">The sequence shown here is derived from an EMBL/GenBank/DDBJ whole genome shotgun (WGS) entry which is preliminary data.</text>
</comment>
<proteinExistence type="predicted"/>
<dbReference type="EMBL" id="BAABCB010000028">
    <property type="protein sequence ID" value="GAA4245532.1"/>
    <property type="molecule type" value="Genomic_DNA"/>
</dbReference>
<reference evidence="3" key="1">
    <citation type="journal article" date="2019" name="Int. J. Syst. Evol. Microbiol.">
        <title>The Global Catalogue of Microorganisms (GCM) 10K type strain sequencing project: providing services to taxonomists for standard genome sequencing and annotation.</title>
        <authorList>
            <consortium name="The Broad Institute Genomics Platform"/>
            <consortium name="The Broad Institute Genome Sequencing Center for Infectious Disease"/>
            <person name="Wu L."/>
            <person name="Ma J."/>
        </authorList>
    </citation>
    <scope>NUCLEOTIDE SEQUENCE [LARGE SCALE GENOMIC DNA]</scope>
    <source>
        <strain evidence="3">JCM 17633</strain>
    </source>
</reference>
<keyword evidence="1" id="KW-0812">Transmembrane</keyword>
<protein>
    <recommendedName>
        <fullName evidence="4">Chain length determinant protein</fullName>
    </recommendedName>
</protein>
<feature type="transmembrane region" description="Helical" evidence="1">
    <location>
        <begin position="30"/>
        <end position="49"/>
    </location>
</feature>
<sequence length="350" mass="40937">MSEKLPQQNDSEEIDLGQFFSAIGNLFQRLFNFIGSIFKGIFSAIIYTIKPLVVHFKVVVVILTVTVILGYIYEKTNDPVYYSEMLVKPYFDSKYQLSSNINYFNALISSKNVKELSSIFEIDTLSAKELIGFDLEAGPETQNDLFIEYDEYIKSIDTSLVDELTYKDYIDKRDFMSGRVFAIKAKSNDISIFPRLQEGFRKTFENEFSKHQKRVRDTMAYIDRLSLTTELSRLDSIQKTYLAAIREESKNRNLVFGTGSMLPLQEEKRATKEYELFLREQGIRYKLNELNRTIAEENTFFDILAPFDKLGKKDKSFEYSYRLLFPAIALVLFTLWFLVLKAFKYIKDYE</sequence>
<feature type="transmembrane region" description="Helical" evidence="1">
    <location>
        <begin position="55"/>
        <end position="73"/>
    </location>
</feature>
<keyword evidence="1" id="KW-0472">Membrane</keyword>
<keyword evidence="1" id="KW-1133">Transmembrane helix</keyword>
<evidence type="ECO:0000256" key="1">
    <source>
        <dbReference type="SAM" id="Phobius"/>
    </source>
</evidence>
<feature type="transmembrane region" description="Helical" evidence="1">
    <location>
        <begin position="319"/>
        <end position="339"/>
    </location>
</feature>
<dbReference type="RefSeq" id="WP_344715575.1">
    <property type="nucleotide sequence ID" value="NZ_BAABCB010000028.1"/>
</dbReference>
<gene>
    <name evidence="2" type="ORF">GCM10022292_28180</name>
</gene>
<organism evidence="2 3">
    <name type="scientific">Winogradskyella damuponensis</name>
    <dbReference type="NCBI Taxonomy" id="943939"/>
    <lineage>
        <taxon>Bacteria</taxon>
        <taxon>Pseudomonadati</taxon>
        <taxon>Bacteroidota</taxon>
        <taxon>Flavobacteriia</taxon>
        <taxon>Flavobacteriales</taxon>
        <taxon>Flavobacteriaceae</taxon>
        <taxon>Winogradskyella</taxon>
    </lineage>
</organism>
<accession>A0ABP8D080</accession>
<evidence type="ECO:0000313" key="2">
    <source>
        <dbReference type="EMBL" id="GAA4245532.1"/>
    </source>
</evidence>